<evidence type="ECO:0000313" key="2">
    <source>
        <dbReference type="Proteomes" id="UP000195897"/>
    </source>
</evidence>
<proteinExistence type="predicted"/>
<dbReference type="AlphaFoldDB" id="A0A1Y4LDJ3"/>
<name>A0A1Y4LDJ3_9FIRM</name>
<organism evidence="1 2">
    <name type="scientific">Butyricicoccus pullicaecorum</name>
    <dbReference type="NCBI Taxonomy" id="501571"/>
    <lineage>
        <taxon>Bacteria</taxon>
        <taxon>Bacillati</taxon>
        <taxon>Bacillota</taxon>
        <taxon>Clostridia</taxon>
        <taxon>Eubacteriales</taxon>
        <taxon>Butyricicoccaceae</taxon>
        <taxon>Butyricicoccus</taxon>
    </lineage>
</organism>
<evidence type="ECO:0000313" key="1">
    <source>
        <dbReference type="EMBL" id="OUP53960.1"/>
    </source>
</evidence>
<gene>
    <name evidence="1" type="ORF">B5F17_01755</name>
</gene>
<reference evidence="2" key="1">
    <citation type="submission" date="2017-04" db="EMBL/GenBank/DDBJ databases">
        <title>Function of individual gut microbiota members based on whole genome sequencing of pure cultures obtained from chicken caecum.</title>
        <authorList>
            <person name="Medvecky M."/>
            <person name="Cejkova D."/>
            <person name="Polansky O."/>
            <person name="Karasova D."/>
            <person name="Kubasova T."/>
            <person name="Cizek A."/>
            <person name="Rychlik I."/>
        </authorList>
    </citation>
    <scope>NUCLEOTIDE SEQUENCE [LARGE SCALE GENOMIC DNA]</scope>
    <source>
        <strain evidence="2">An180</strain>
    </source>
</reference>
<dbReference type="EMBL" id="NFKK01000002">
    <property type="protein sequence ID" value="OUP53960.1"/>
    <property type="molecule type" value="Genomic_DNA"/>
</dbReference>
<protein>
    <submittedName>
        <fullName evidence="1">Uncharacterized protein</fullName>
    </submittedName>
</protein>
<accession>A0A1Y4LDJ3</accession>
<comment type="caution">
    <text evidence="1">The sequence shown here is derived from an EMBL/GenBank/DDBJ whole genome shotgun (WGS) entry which is preliminary data.</text>
</comment>
<dbReference type="Proteomes" id="UP000195897">
    <property type="component" value="Unassembled WGS sequence"/>
</dbReference>
<sequence length="61" mass="6807">MNLTPRTGRPVGEDGRKDKLLQIRVDQKTLSDLDDCAAKLQTSRSDVIRKGIQLVSEQLAK</sequence>